<dbReference type="SUPFAM" id="SSF103088">
    <property type="entry name" value="OmpA-like"/>
    <property type="match status" value="1"/>
</dbReference>
<proteinExistence type="predicted"/>
<protein>
    <submittedName>
        <fullName evidence="3">Outer membrane protein OmpA-like peptidoglycan-associated protein</fullName>
    </submittedName>
</protein>
<name>A0A841R836_9SPIO</name>
<dbReference type="EMBL" id="JACHGJ010000001">
    <property type="protein sequence ID" value="MBB6479129.1"/>
    <property type="molecule type" value="Genomic_DNA"/>
</dbReference>
<gene>
    <name evidence="3" type="ORF">HNR50_000762</name>
</gene>
<dbReference type="CDD" id="cd07185">
    <property type="entry name" value="OmpA_C-like"/>
    <property type="match status" value="1"/>
</dbReference>
<comment type="caution">
    <text evidence="3">The sequence shown here is derived from an EMBL/GenBank/DDBJ whole genome shotgun (WGS) entry which is preliminary data.</text>
</comment>
<keyword evidence="1" id="KW-0472">Membrane</keyword>
<dbReference type="Proteomes" id="UP000587760">
    <property type="component" value="Unassembled WGS sequence"/>
</dbReference>
<evidence type="ECO:0000256" key="1">
    <source>
        <dbReference type="PROSITE-ProRule" id="PRU00473"/>
    </source>
</evidence>
<keyword evidence="4" id="KW-1185">Reference proteome</keyword>
<dbReference type="InterPro" id="IPR050330">
    <property type="entry name" value="Bact_OuterMem_StrucFunc"/>
</dbReference>
<dbReference type="PANTHER" id="PTHR30329:SF21">
    <property type="entry name" value="LIPOPROTEIN YIAD-RELATED"/>
    <property type="match status" value="1"/>
</dbReference>
<dbReference type="PROSITE" id="PS51123">
    <property type="entry name" value="OMPA_2"/>
    <property type="match status" value="1"/>
</dbReference>
<reference evidence="3 4" key="1">
    <citation type="submission" date="2020-08" db="EMBL/GenBank/DDBJ databases">
        <title>Genomic Encyclopedia of Type Strains, Phase IV (KMG-IV): sequencing the most valuable type-strain genomes for metagenomic binning, comparative biology and taxonomic classification.</title>
        <authorList>
            <person name="Goeker M."/>
        </authorList>
    </citation>
    <scope>NUCLEOTIDE SEQUENCE [LARGE SCALE GENOMIC DNA]</scope>
    <source>
        <strain evidence="3 4">DSM 2461</strain>
    </source>
</reference>
<accession>A0A841R836</accession>
<sequence>MEKPQSVLIDDQAKVYFYPNRTDLTVDAKAVLDDIVKILTTTDNLDVEITGHCAFFGTEKGRQEISVERAENVYNYFLSKGWEPSRKPLLEGRGLQDLITRDPDKQNLNRRVEIRIHSS</sequence>
<dbReference type="GO" id="GO:0016020">
    <property type="term" value="C:membrane"/>
    <property type="evidence" value="ECO:0007669"/>
    <property type="project" value="UniProtKB-UniRule"/>
</dbReference>
<organism evidence="3 4">
    <name type="scientific">Spirochaeta isovalerica</name>
    <dbReference type="NCBI Taxonomy" id="150"/>
    <lineage>
        <taxon>Bacteria</taxon>
        <taxon>Pseudomonadati</taxon>
        <taxon>Spirochaetota</taxon>
        <taxon>Spirochaetia</taxon>
        <taxon>Spirochaetales</taxon>
        <taxon>Spirochaetaceae</taxon>
        <taxon>Spirochaeta</taxon>
    </lineage>
</organism>
<dbReference type="Pfam" id="PF00691">
    <property type="entry name" value="OmpA"/>
    <property type="match status" value="1"/>
</dbReference>
<dbReference type="AlphaFoldDB" id="A0A841R836"/>
<feature type="domain" description="OmpA-like" evidence="2">
    <location>
        <begin position="1"/>
        <end position="119"/>
    </location>
</feature>
<dbReference type="InterPro" id="IPR006665">
    <property type="entry name" value="OmpA-like"/>
</dbReference>
<dbReference type="InterPro" id="IPR036737">
    <property type="entry name" value="OmpA-like_sf"/>
</dbReference>
<evidence type="ECO:0000313" key="4">
    <source>
        <dbReference type="Proteomes" id="UP000587760"/>
    </source>
</evidence>
<dbReference type="PANTHER" id="PTHR30329">
    <property type="entry name" value="STATOR ELEMENT OF FLAGELLAR MOTOR COMPLEX"/>
    <property type="match status" value="1"/>
</dbReference>
<dbReference type="RefSeq" id="WP_184743979.1">
    <property type="nucleotide sequence ID" value="NZ_JACHGJ010000001.1"/>
</dbReference>
<evidence type="ECO:0000313" key="3">
    <source>
        <dbReference type="EMBL" id="MBB6479129.1"/>
    </source>
</evidence>
<evidence type="ECO:0000259" key="2">
    <source>
        <dbReference type="PROSITE" id="PS51123"/>
    </source>
</evidence>
<dbReference type="Gene3D" id="3.30.1330.60">
    <property type="entry name" value="OmpA-like domain"/>
    <property type="match status" value="1"/>
</dbReference>